<dbReference type="InterPro" id="IPR009057">
    <property type="entry name" value="Homeodomain-like_sf"/>
</dbReference>
<dbReference type="GO" id="GO:0043565">
    <property type="term" value="F:sequence-specific DNA binding"/>
    <property type="evidence" value="ECO:0007669"/>
    <property type="project" value="InterPro"/>
</dbReference>
<comment type="caution">
    <text evidence="8">The sequence shown here is derived from an EMBL/GenBank/DDBJ whole genome shotgun (WGS) entry which is preliminary data.</text>
</comment>
<keyword evidence="5" id="KW-0804">Transcription</keyword>
<comment type="subcellular location">
    <subcellularLocation>
        <location evidence="1">Cytoplasm</location>
    </subcellularLocation>
</comment>
<evidence type="ECO:0000256" key="4">
    <source>
        <dbReference type="ARBA" id="ARBA00023159"/>
    </source>
</evidence>
<dbReference type="InterPro" id="IPR018060">
    <property type="entry name" value="HTH_AraC"/>
</dbReference>
<keyword evidence="4" id="KW-0010">Activator</keyword>
<dbReference type="EMBL" id="AVQG01000003">
    <property type="protein sequence ID" value="ERH60858.1"/>
    <property type="molecule type" value="Genomic_DNA"/>
</dbReference>
<evidence type="ECO:0000256" key="6">
    <source>
        <dbReference type="ARBA" id="ARBA00037345"/>
    </source>
</evidence>
<dbReference type="InterPro" id="IPR050204">
    <property type="entry name" value="AraC_XylS_family_regulators"/>
</dbReference>
<evidence type="ECO:0000256" key="3">
    <source>
        <dbReference type="ARBA" id="ARBA00023125"/>
    </source>
</evidence>
<protein>
    <submittedName>
        <fullName evidence="8">AraC family transcriptional regulator</fullName>
    </submittedName>
</protein>
<dbReference type="PANTHER" id="PTHR46796:SF6">
    <property type="entry name" value="ARAC SUBFAMILY"/>
    <property type="match status" value="1"/>
</dbReference>
<dbReference type="AlphaFoldDB" id="U1UX48"/>
<dbReference type="PATRIC" id="fig|1390371.3.peg.713"/>
<dbReference type="GO" id="GO:0003700">
    <property type="term" value="F:DNA-binding transcription factor activity"/>
    <property type="evidence" value="ECO:0007669"/>
    <property type="project" value="InterPro"/>
</dbReference>
<dbReference type="PANTHER" id="PTHR46796">
    <property type="entry name" value="HTH-TYPE TRANSCRIPTIONAL ACTIVATOR RHAS-RELATED"/>
    <property type="match status" value="1"/>
</dbReference>
<dbReference type="SUPFAM" id="SSF46689">
    <property type="entry name" value="Homeodomain-like"/>
    <property type="match status" value="1"/>
</dbReference>
<organism evidence="8 9">
    <name type="scientific">Pseudomonas simiae</name>
    <dbReference type="NCBI Taxonomy" id="321846"/>
    <lineage>
        <taxon>Bacteria</taxon>
        <taxon>Pseudomonadati</taxon>
        <taxon>Pseudomonadota</taxon>
        <taxon>Gammaproteobacteria</taxon>
        <taxon>Pseudomonadales</taxon>
        <taxon>Pseudomonadaceae</taxon>
        <taxon>Pseudomonas</taxon>
    </lineage>
</organism>
<dbReference type="PROSITE" id="PS00041">
    <property type="entry name" value="HTH_ARAC_FAMILY_1"/>
    <property type="match status" value="1"/>
</dbReference>
<dbReference type="GO" id="GO:0009893">
    <property type="term" value="P:positive regulation of metabolic process"/>
    <property type="evidence" value="ECO:0007669"/>
    <property type="project" value="UniProtKB-ARBA"/>
</dbReference>
<keyword evidence="3" id="KW-0238">DNA-binding</keyword>
<evidence type="ECO:0000256" key="2">
    <source>
        <dbReference type="ARBA" id="ARBA00023015"/>
    </source>
</evidence>
<evidence type="ECO:0000256" key="5">
    <source>
        <dbReference type="ARBA" id="ARBA00023163"/>
    </source>
</evidence>
<evidence type="ECO:0000313" key="9">
    <source>
        <dbReference type="Proteomes" id="UP000016504"/>
    </source>
</evidence>
<comment type="function">
    <text evidence="6">Regulatory protein of the TOL plasmid xyl operons. XylS activates the xylXYZLTEGFJQKIH operon required for the degradation of toluene, m-xylene and p-xylene.</text>
</comment>
<keyword evidence="2" id="KW-0805">Transcription regulation</keyword>
<dbReference type="SMART" id="SM00342">
    <property type="entry name" value="HTH_ARAC"/>
    <property type="match status" value="1"/>
</dbReference>
<dbReference type="PROSITE" id="PS01124">
    <property type="entry name" value="HTH_ARAC_FAMILY_2"/>
    <property type="match status" value="1"/>
</dbReference>
<dbReference type="GO" id="GO:0005737">
    <property type="term" value="C:cytoplasm"/>
    <property type="evidence" value="ECO:0007669"/>
    <property type="project" value="UniProtKB-SubCell"/>
</dbReference>
<dbReference type="Pfam" id="PF14525">
    <property type="entry name" value="AraC_binding_2"/>
    <property type="match status" value="1"/>
</dbReference>
<accession>U1UX48</accession>
<feature type="domain" description="HTH araC/xylS-type" evidence="7">
    <location>
        <begin position="242"/>
        <end position="341"/>
    </location>
</feature>
<dbReference type="InterPro" id="IPR018062">
    <property type="entry name" value="HTH_AraC-typ_CS"/>
</dbReference>
<dbReference type="InterPro" id="IPR035418">
    <property type="entry name" value="AraC-bd_2"/>
</dbReference>
<dbReference type="Gene3D" id="1.10.10.60">
    <property type="entry name" value="Homeodomain-like"/>
    <property type="match status" value="1"/>
</dbReference>
<evidence type="ECO:0000313" key="8">
    <source>
        <dbReference type="EMBL" id="ERH60858.1"/>
    </source>
</evidence>
<gene>
    <name evidence="8" type="ORF">O204_16805</name>
</gene>
<reference evidence="8 9" key="1">
    <citation type="submission" date="2013-08" db="EMBL/GenBank/DDBJ databases">
        <title>Biodegradation of aromatic compounds in biofilm forming Pseudomonas isolated from sewage sludge.</title>
        <authorList>
            <person name="Qureshi A."/>
            <person name="Ghosh S."/>
            <person name="Khardenavis A.A."/>
            <person name="Kapley A."/>
            <person name="Purohit H.J."/>
        </authorList>
    </citation>
    <scope>NUCLEOTIDE SEQUENCE [LARGE SCALE GENOMIC DNA]</scope>
    <source>
        <strain evidence="8 9">EGD-AQ6</strain>
    </source>
</reference>
<evidence type="ECO:0000256" key="1">
    <source>
        <dbReference type="ARBA" id="ARBA00004496"/>
    </source>
</evidence>
<name>U1UX48_9PSED</name>
<dbReference type="Proteomes" id="UP000016504">
    <property type="component" value="Unassembled WGS sequence"/>
</dbReference>
<evidence type="ECO:0000259" key="7">
    <source>
        <dbReference type="PROSITE" id="PS01124"/>
    </source>
</evidence>
<proteinExistence type="predicted"/>
<sequence>MFGLQIAFDGGQLTASYTLSSAFCIDVEVSDMNPSTQYSTLAVSAPRRFDYWKEVVCRHCLAADSKPLSQSSFDGALAINTLGDLDICSLSSPLHYWERSERHLRSGPAEDLWLGFSRNGHGQIEQGGRKASLAAGNLFLYDATQAFRFSFGGTENHLVRIPRALLTERLPRIADYTAMVLDDRRPGVVPLREMLRQAASSPMSLQDEHISNRYSGALIDLLVISLELQDLKTTHQELDLYGRIMQYIQRHLTEPDLSIDVIAQAHNVSTRTVTRAFARYQKTPVAEIWKERLNASREAIERGQVRSVSQAALDFGFSDFSHFSHAFRKAFGVAPNTLLRRN</sequence>
<dbReference type="Pfam" id="PF12833">
    <property type="entry name" value="HTH_18"/>
    <property type="match status" value="1"/>
</dbReference>